<proteinExistence type="predicted"/>
<accession>A0ABD1NBK8</accession>
<reference evidence="2 3" key="1">
    <citation type="submission" date="2024-08" db="EMBL/GenBank/DDBJ databases">
        <title>Insights into the chromosomal genome structure of Flemingia macrophylla.</title>
        <authorList>
            <person name="Ding Y."/>
            <person name="Zhao Y."/>
            <person name="Bi W."/>
            <person name="Wu M."/>
            <person name="Zhao G."/>
            <person name="Gong Y."/>
            <person name="Li W."/>
            <person name="Zhang P."/>
        </authorList>
    </citation>
    <scope>NUCLEOTIDE SEQUENCE [LARGE SCALE GENOMIC DNA]</scope>
    <source>
        <strain evidence="2">DYQJB</strain>
        <tissue evidence="2">Leaf</tissue>
    </source>
</reference>
<evidence type="ECO:0000256" key="1">
    <source>
        <dbReference type="SAM" id="MobiDB-lite"/>
    </source>
</evidence>
<evidence type="ECO:0000313" key="2">
    <source>
        <dbReference type="EMBL" id="KAL2344510.1"/>
    </source>
</evidence>
<gene>
    <name evidence="2" type="ORF">Fmac_005795</name>
</gene>
<evidence type="ECO:0000313" key="3">
    <source>
        <dbReference type="Proteomes" id="UP001603857"/>
    </source>
</evidence>
<name>A0ABD1NBK8_9FABA</name>
<dbReference type="EMBL" id="JBGMDY010000002">
    <property type="protein sequence ID" value="KAL2344510.1"/>
    <property type="molecule type" value="Genomic_DNA"/>
</dbReference>
<sequence>MGAKSSGKNLSRMTSRLEEQRMLTIRTMTLTVIRSCTDPSSSFRRIFPHKRNQVRTTKKIASATPQEERDCGTTDGP</sequence>
<comment type="caution">
    <text evidence="2">The sequence shown here is derived from an EMBL/GenBank/DDBJ whole genome shotgun (WGS) entry which is preliminary data.</text>
</comment>
<keyword evidence="3" id="KW-1185">Reference proteome</keyword>
<dbReference type="Proteomes" id="UP001603857">
    <property type="component" value="Unassembled WGS sequence"/>
</dbReference>
<organism evidence="2 3">
    <name type="scientific">Flemingia macrophylla</name>
    <dbReference type="NCBI Taxonomy" id="520843"/>
    <lineage>
        <taxon>Eukaryota</taxon>
        <taxon>Viridiplantae</taxon>
        <taxon>Streptophyta</taxon>
        <taxon>Embryophyta</taxon>
        <taxon>Tracheophyta</taxon>
        <taxon>Spermatophyta</taxon>
        <taxon>Magnoliopsida</taxon>
        <taxon>eudicotyledons</taxon>
        <taxon>Gunneridae</taxon>
        <taxon>Pentapetalae</taxon>
        <taxon>rosids</taxon>
        <taxon>fabids</taxon>
        <taxon>Fabales</taxon>
        <taxon>Fabaceae</taxon>
        <taxon>Papilionoideae</taxon>
        <taxon>50 kb inversion clade</taxon>
        <taxon>NPAAA clade</taxon>
        <taxon>indigoferoid/millettioid clade</taxon>
        <taxon>Phaseoleae</taxon>
        <taxon>Flemingia</taxon>
    </lineage>
</organism>
<feature type="compositionally biased region" description="Basic and acidic residues" evidence="1">
    <location>
        <begin position="66"/>
        <end position="77"/>
    </location>
</feature>
<feature type="region of interest" description="Disordered" evidence="1">
    <location>
        <begin position="53"/>
        <end position="77"/>
    </location>
</feature>
<dbReference type="AlphaFoldDB" id="A0ABD1NBK8"/>
<protein>
    <submittedName>
        <fullName evidence="2">Uncharacterized protein</fullName>
    </submittedName>
</protein>